<keyword evidence="3" id="KW-1185">Reference proteome</keyword>
<feature type="transmembrane region" description="Helical" evidence="1">
    <location>
        <begin position="31"/>
        <end position="49"/>
    </location>
</feature>
<evidence type="ECO:0000256" key="1">
    <source>
        <dbReference type="SAM" id="Phobius"/>
    </source>
</evidence>
<name>A0AAN9NKP4_PHACN</name>
<keyword evidence="1" id="KW-1133">Transmembrane helix</keyword>
<keyword evidence="1" id="KW-0472">Membrane</keyword>
<reference evidence="2 3" key="1">
    <citation type="submission" date="2024-01" db="EMBL/GenBank/DDBJ databases">
        <title>The genomes of 5 underutilized Papilionoideae crops provide insights into root nodulation and disease resistanc.</title>
        <authorList>
            <person name="Jiang F."/>
        </authorList>
    </citation>
    <scope>NUCLEOTIDE SEQUENCE [LARGE SCALE GENOMIC DNA]</scope>
    <source>
        <strain evidence="2">JINMINGXINNONG_FW02</strain>
        <tissue evidence="2">Leaves</tissue>
    </source>
</reference>
<proteinExistence type="predicted"/>
<dbReference type="EMBL" id="JAYMYR010000003">
    <property type="protein sequence ID" value="KAK7374305.1"/>
    <property type="molecule type" value="Genomic_DNA"/>
</dbReference>
<keyword evidence="1" id="KW-0812">Transmembrane</keyword>
<accession>A0AAN9NKP4</accession>
<dbReference type="AlphaFoldDB" id="A0AAN9NKP4"/>
<evidence type="ECO:0000313" key="2">
    <source>
        <dbReference type="EMBL" id="KAK7374305.1"/>
    </source>
</evidence>
<gene>
    <name evidence="2" type="ORF">VNO80_07733</name>
</gene>
<comment type="caution">
    <text evidence="2">The sequence shown here is derived from an EMBL/GenBank/DDBJ whole genome shotgun (WGS) entry which is preliminary data.</text>
</comment>
<protein>
    <submittedName>
        <fullName evidence="2">Uncharacterized protein</fullName>
    </submittedName>
</protein>
<organism evidence="2 3">
    <name type="scientific">Phaseolus coccineus</name>
    <name type="common">Scarlet runner bean</name>
    <name type="synonym">Phaseolus multiflorus</name>
    <dbReference type="NCBI Taxonomy" id="3886"/>
    <lineage>
        <taxon>Eukaryota</taxon>
        <taxon>Viridiplantae</taxon>
        <taxon>Streptophyta</taxon>
        <taxon>Embryophyta</taxon>
        <taxon>Tracheophyta</taxon>
        <taxon>Spermatophyta</taxon>
        <taxon>Magnoliopsida</taxon>
        <taxon>eudicotyledons</taxon>
        <taxon>Gunneridae</taxon>
        <taxon>Pentapetalae</taxon>
        <taxon>rosids</taxon>
        <taxon>fabids</taxon>
        <taxon>Fabales</taxon>
        <taxon>Fabaceae</taxon>
        <taxon>Papilionoideae</taxon>
        <taxon>50 kb inversion clade</taxon>
        <taxon>NPAAA clade</taxon>
        <taxon>indigoferoid/millettioid clade</taxon>
        <taxon>Phaseoleae</taxon>
        <taxon>Phaseolus</taxon>
    </lineage>
</organism>
<evidence type="ECO:0000313" key="3">
    <source>
        <dbReference type="Proteomes" id="UP001374584"/>
    </source>
</evidence>
<dbReference type="Proteomes" id="UP001374584">
    <property type="component" value="Unassembled WGS sequence"/>
</dbReference>
<sequence>MVGSIVSILEHLVVRLFVSTMLNAWLKQKTLAVLAFSLVGAAVVGAIYGKKLFSKKKREAVKFQQLSEMQTEGILDDDDDISHI</sequence>